<comment type="caution">
    <text evidence="15">The sequence shown here is derived from an EMBL/GenBank/DDBJ whole genome shotgun (WGS) entry which is preliminary data.</text>
</comment>
<evidence type="ECO:0000256" key="2">
    <source>
        <dbReference type="ARBA" id="ARBA00022448"/>
    </source>
</evidence>
<dbReference type="GO" id="GO:0090589">
    <property type="term" value="F:protein-phosphocysteine-trehalose phosphotransferase system transporter activity"/>
    <property type="evidence" value="ECO:0007669"/>
    <property type="project" value="TreeGrafter"/>
</dbReference>
<comment type="subcellular location">
    <subcellularLocation>
        <location evidence="1">Cell membrane</location>
        <topology evidence="1">Multi-pass membrane protein</topology>
    </subcellularLocation>
</comment>
<dbReference type="GO" id="GO:0005886">
    <property type="term" value="C:plasma membrane"/>
    <property type="evidence" value="ECO:0007669"/>
    <property type="project" value="UniProtKB-SubCell"/>
</dbReference>
<evidence type="ECO:0000259" key="13">
    <source>
        <dbReference type="PROSITE" id="PS51098"/>
    </source>
</evidence>
<keyword evidence="10 12" id="KW-0472">Membrane</keyword>
<evidence type="ECO:0000313" key="16">
    <source>
        <dbReference type="Proteomes" id="UP000249099"/>
    </source>
</evidence>
<keyword evidence="2" id="KW-0813">Transport</keyword>
<dbReference type="SUPFAM" id="SSF55604">
    <property type="entry name" value="Glucose permease domain IIB"/>
    <property type="match status" value="1"/>
</dbReference>
<dbReference type="Proteomes" id="UP000249099">
    <property type="component" value="Unassembled WGS sequence"/>
</dbReference>
<dbReference type="PROSITE" id="PS51098">
    <property type="entry name" value="PTS_EIIB_TYPE_1"/>
    <property type="match status" value="1"/>
</dbReference>
<gene>
    <name evidence="15" type="ORF">B8A44_05575</name>
</gene>
<protein>
    <submittedName>
        <fullName evidence="15">PTS sugar transporter subunit IIA</fullName>
    </submittedName>
</protein>
<dbReference type="PROSITE" id="PS01035">
    <property type="entry name" value="PTS_EIIB_TYPE_1_CYS"/>
    <property type="match status" value="1"/>
</dbReference>
<feature type="transmembrane region" description="Helical" evidence="12">
    <location>
        <begin position="213"/>
        <end position="232"/>
    </location>
</feature>
<dbReference type="GO" id="GO:0016301">
    <property type="term" value="F:kinase activity"/>
    <property type="evidence" value="ECO:0007669"/>
    <property type="project" value="UniProtKB-KW"/>
</dbReference>
<dbReference type="AlphaFoldDB" id="A0A328KTC0"/>
<dbReference type="InterPro" id="IPR013013">
    <property type="entry name" value="PTS_EIIC_1"/>
</dbReference>
<feature type="transmembrane region" description="Helical" evidence="12">
    <location>
        <begin position="426"/>
        <end position="446"/>
    </location>
</feature>
<organism evidence="15 16">
    <name type="scientific">Dolosigranulum pigrum</name>
    <dbReference type="NCBI Taxonomy" id="29394"/>
    <lineage>
        <taxon>Bacteria</taxon>
        <taxon>Bacillati</taxon>
        <taxon>Bacillota</taxon>
        <taxon>Bacilli</taxon>
        <taxon>Lactobacillales</taxon>
        <taxon>Carnobacteriaceae</taxon>
        <taxon>Dolosigranulum</taxon>
    </lineage>
</organism>
<dbReference type="InterPro" id="IPR018113">
    <property type="entry name" value="PTrfase_EIIB_Cys"/>
</dbReference>
<feature type="transmembrane region" description="Helical" evidence="12">
    <location>
        <begin position="145"/>
        <end position="166"/>
    </location>
</feature>
<dbReference type="GO" id="GO:0009401">
    <property type="term" value="P:phosphoenolpyruvate-dependent sugar phosphotransferase system"/>
    <property type="evidence" value="ECO:0007669"/>
    <property type="project" value="UniProtKB-KW"/>
</dbReference>
<keyword evidence="5" id="KW-0808">Transferase</keyword>
<proteinExistence type="predicted"/>
<feature type="transmembrane region" description="Helical" evidence="12">
    <location>
        <begin position="301"/>
        <end position="320"/>
    </location>
</feature>
<dbReference type="CDD" id="cd00212">
    <property type="entry name" value="PTS_IIB_glc"/>
    <property type="match status" value="1"/>
</dbReference>
<evidence type="ECO:0000256" key="12">
    <source>
        <dbReference type="SAM" id="Phobius"/>
    </source>
</evidence>
<feature type="transmembrane region" description="Helical" evidence="12">
    <location>
        <begin position="244"/>
        <end position="269"/>
    </location>
</feature>
<evidence type="ECO:0000313" key="15">
    <source>
        <dbReference type="EMBL" id="RAN63593.1"/>
    </source>
</evidence>
<evidence type="ECO:0000256" key="3">
    <source>
        <dbReference type="ARBA" id="ARBA00022475"/>
    </source>
</evidence>
<sequence length="455" mass="48905">MGKYDQTIQQVLDVVGGQDNIKTFEHCATRLRIILKDDSVVDKEKAEEIEYVKGYFFNTGQHQFIFGTGTVNDVYAALKAEIGGGDEESSHYKDEVYANMSPTQKIVRTLADILVPLIPALVTTGLLMGVRGTITQFGVEFTPEVATFIGVLTDTAFAFLPVLIAYSATKKFGGTPLLGILVGLMLVNPALPNAWAVAGGDAEPLNVFGIDLIGYQGTIFPAIIVGWLLSKLEKWLRTFVPKVIDLLVTPFVAVTVTMAVVMLGVGPFIQLFEDYVINGIIWLINAPFGIGYAIFGGLQQLIVITGLHHSISIIEIGLLNDVGYNVIQPLATASMAGQFGAALGAAFLVKNKVKRTNMLATTSSTLFGITEPLLFGINIRSLRILGSGIAAGAVGGVLVKLFNLQATGMGITFLPGGLLYEGLVQIGLYYLMVLLTMAAGFIFVWAQRQSIKETL</sequence>
<dbReference type="GO" id="GO:0008982">
    <property type="term" value="F:protein-N(PI)-phosphohistidine-sugar phosphotransferase activity"/>
    <property type="evidence" value="ECO:0007669"/>
    <property type="project" value="InterPro"/>
</dbReference>
<keyword evidence="9 12" id="KW-1133">Transmembrane helix</keyword>
<evidence type="ECO:0000256" key="8">
    <source>
        <dbReference type="ARBA" id="ARBA00022777"/>
    </source>
</evidence>
<dbReference type="PROSITE" id="PS51103">
    <property type="entry name" value="PTS_EIIC_TYPE_1"/>
    <property type="match status" value="1"/>
</dbReference>
<dbReference type="PANTHER" id="PTHR30175:SF7">
    <property type="entry name" value="NEGATIVE REGULATOR OF SACY ACTIVITY"/>
    <property type="match status" value="1"/>
</dbReference>
<feature type="transmembrane region" description="Helical" evidence="12">
    <location>
        <begin position="384"/>
        <end position="406"/>
    </location>
</feature>
<feature type="domain" description="PTS EIIC type-1" evidence="14">
    <location>
        <begin position="108"/>
        <end position="455"/>
    </location>
</feature>
<keyword evidence="8" id="KW-0418">Kinase</keyword>
<feature type="transmembrane region" description="Helical" evidence="12">
    <location>
        <begin position="178"/>
        <end position="198"/>
    </location>
</feature>
<feature type="transmembrane region" description="Helical" evidence="12">
    <location>
        <begin position="110"/>
        <end position="130"/>
    </location>
</feature>
<dbReference type="InterPro" id="IPR036878">
    <property type="entry name" value="Glu_permease_IIB"/>
</dbReference>
<dbReference type="RefSeq" id="WP_112790144.1">
    <property type="nucleotide sequence ID" value="NZ_NAQV01000015.1"/>
</dbReference>
<dbReference type="InterPro" id="IPR050558">
    <property type="entry name" value="PTS_Sugar-Specific_Components"/>
</dbReference>
<dbReference type="PANTHER" id="PTHR30175">
    <property type="entry name" value="PHOSPHOTRANSFERASE SYSTEM TRANSPORT PROTEIN"/>
    <property type="match status" value="1"/>
</dbReference>
<reference evidence="15 16" key="1">
    <citation type="submission" date="2017-03" db="EMBL/GenBank/DDBJ databases">
        <title>wgs assembly of Dolosigranulum pigrum KPL CDC strains.</title>
        <authorList>
            <person name="Brugger S.D."/>
            <person name="Pettigrew M."/>
            <person name="Kong Y."/>
            <person name="Lemon K.P."/>
        </authorList>
    </citation>
    <scope>NUCLEOTIDE SEQUENCE [LARGE SCALE GENOMIC DNA]</scope>
    <source>
        <strain evidence="15 16">KPL1931_CDC4294-98</strain>
    </source>
</reference>
<keyword evidence="3" id="KW-1003">Cell membrane</keyword>
<evidence type="ECO:0000256" key="6">
    <source>
        <dbReference type="ARBA" id="ARBA00022683"/>
    </source>
</evidence>
<evidence type="ECO:0000256" key="7">
    <source>
        <dbReference type="ARBA" id="ARBA00022692"/>
    </source>
</evidence>
<feature type="transmembrane region" description="Helical" evidence="12">
    <location>
        <begin position="326"/>
        <end position="349"/>
    </location>
</feature>
<evidence type="ECO:0000256" key="9">
    <source>
        <dbReference type="ARBA" id="ARBA00022989"/>
    </source>
</evidence>
<dbReference type="InterPro" id="IPR001996">
    <property type="entry name" value="PTS_IIB_1"/>
</dbReference>
<evidence type="ECO:0000256" key="5">
    <source>
        <dbReference type="ARBA" id="ARBA00022679"/>
    </source>
</evidence>
<dbReference type="Pfam" id="PF00367">
    <property type="entry name" value="PTS_EIIB"/>
    <property type="match status" value="1"/>
</dbReference>
<dbReference type="GO" id="GO:0015771">
    <property type="term" value="P:trehalose transport"/>
    <property type="evidence" value="ECO:0007669"/>
    <property type="project" value="TreeGrafter"/>
</dbReference>
<keyword evidence="4 15" id="KW-0762">Sugar transport</keyword>
<dbReference type="Gene3D" id="3.30.1360.60">
    <property type="entry name" value="Glucose permease domain IIB"/>
    <property type="match status" value="1"/>
</dbReference>
<evidence type="ECO:0000256" key="11">
    <source>
        <dbReference type="PROSITE-ProRule" id="PRU00421"/>
    </source>
</evidence>
<dbReference type="Pfam" id="PF02378">
    <property type="entry name" value="PTS_EIIC"/>
    <property type="match status" value="1"/>
</dbReference>
<evidence type="ECO:0000256" key="4">
    <source>
        <dbReference type="ARBA" id="ARBA00022597"/>
    </source>
</evidence>
<dbReference type="FunFam" id="3.30.1360.60:FF:000001">
    <property type="entry name" value="PTS system glucose-specific IIBC component PtsG"/>
    <property type="match status" value="1"/>
</dbReference>
<feature type="active site" description="Phosphocysteine intermediate; for EIIB activity" evidence="11">
    <location>
        <position position="27"/>
    </location>
</feature>
<dbReference type="InterPro" id="IPR003352">
    <property type="entry name" value="PTS_EIIC"/>
</dbReference>
<evidence type="ECO:0000256" key="1">
    <source>
        <dbReference type="ARBA" id="ARBA00004651"/>
    </source>
</evidence>
<evidence type="ECO:0000256" key="10">
    <source>
        <dbReference type="ARBA" id="ARBA00023136"/>
    </source>
</evidence>
<name>A0A328KTC0_9LACT</name>
<feature type="transmembrane region" description="Helical" evidence="12">
    <location>
        <begin position="275"/>
        <end position="294"/>
    </location>
</feature>
<keyword evidence="7 12" id="KW-0812">Transmembrane</keyword>
<accession>A0A328KTC0</accession>
<keyword evidence="6" id="KW-0598">Phosphotransferase system</keyword>
<feature type="domain" description="PTS EIIB type-1" evidence="13">
    <location>
        <begin position="5"/>
        <end position="88"/>
    </location>
</feature>
<evidence type="ECO:0000259" key="14">
    <source>
        <dbReference type="PROSITE" id="PS51103"/>
    </source>
</evidence>
<dbReference type="EMBL" id="NAQV01000015">
    <property type="protein sequence ID" value="RAN63593.1"/>
    <property type="molecule type" value="Genomic_DNA"/>
</dbReference>